<reference evidence="6" key="1">
    <citation type="submission" date="2022-11" db="EMBL/GenBank/DDBJ databases">
        <title>Lacrimispora xylanolytica sy1, complete genome.</title>
        <authorList>
            <person name="Choi S."/>
        </authorList>
    </citation>
    <scope>NUCLEOTIDE SEQUENCE</scope>
    <source>
        <strain evidence="6">Sy1</strain>
    </source>
</reference>
<evidence type="ECO:0000259" key="5">
    <source>
        <dbReference type="PROSITE" id="PS50893"/>
    </source>
</evidence>
<dbReference type="InterPro" id="IPR003593">
    <property type="entry name" value="AAA+_ATPase"/>
</dbReference>
<evidence type="ECO:0000256" key="2">
    <source>
        <dbReference type="ARBA" id="ARBA00022448"/>
    </source>
</evidence>
<dbReference type="PANTHER" id="PTHR42798:SF7">
    <property type="entry name" value="ALPHA-D-RIBOSE 1-METHYLPHOSPHONATE 5-TRIPHOSPHATE SYNTHASE SUBUNIT PHNL"/>
    <property type="match status" value="1"/>
</dbReference>
<dbReference type="PROSITE" id="PS00211">
    <property type="entry name" value="ABC_TRANSPORTER_1"/>
    <property type="match status" value="1"/>
</dbReference>
<dbReference type="Gene3D" id="3.40.50.300">
    <property type="entry name" value="P-loop containing nucleotide triphosphate hydrolases"/>
    <property type="match status" value="1"/>
</dbReference>
<gene>
    <name evidence="6" type="ORF">OW255_15965</name>
</gene>
<dbReference type="CDD" id="cd03255">
    <property type="entry name" value="ABC_MJ0796_LolCDE_FtsE"/>
    <property type="match status" value="1"/>
</dbReference>
<proteinExistence type="inferred from homology"/>
<evidence type="ECO:0000313" key="7">
    <source>
        <dbReference type="Proteomes" id="UP001163115"/>
    </source>
</evidence>
<organism evidence="6 7">
    <name type="scientific">Lacrimispora xylanolytica</name>
    <dbReference type="NCBI Taxonomy" id="29375"/>
    <lineage>
        <taxon>Bacteria</taxon>
        <taxon>Bacillati</taxon>
        <taxon>Bacillota</taxon>
        <taxon>Clostridia</taxon>
        <taxon>Lachnospirales</taxon>
        <taxon>Lachnospiraceae</taxon>
        <taxon>Lacrimispora</taxon>
    </lineage>
</organism>
<sequence length="252" mass="27437">MKKLITAEGIVKVYDQGGEPQTVLSGVSLEIGEGEFAVVMGPSGSGKSTLLYVLSGMDPADGGTIAFDGRALDGLSEDALADLRRSKIGFVFQQPTLLKNLNILDNILLPSLRDHKKDSQRLKKRARELMDGMGIGELSQREITKVSGGQLQRAGICRALMSQPRIIMADEPTGALNSKTAHEIMDIFAEINREGTALLLVTHDPKVAARAGRVLFMSDGQIVSELRFQNKDEMAQDKNLLEVMEKMKELGI</sequence>
<accession>A0ABY7A9T5</accession>
<dbReference type="SMART" id="SM00382">
    <property type="entry name" value="AAA"/>
    <property type="match status" value="1"/>
</dbReference>
<dbReference type="InterPro" id="IPR027417">
    <property type="entry name" value="P-loop_NTPase"/>
</dbReference>
<keyword evidence="7" id="KW-1185">Reference proteome</keyword>
<dbReference type="InterPro" id="IPR003439">
    <property type="entry name" value="ABC_transporter-like_ATP-bd"/>
</dbReference>
<evidence type="ECO:0000256" key="1">
    <source>
        <dbReference type="ARBA" id="ARBA00005417"/>
    </source>
</evidence>
<evidence type="ECO:0000256" key="3">
    <source>
        <dbReference type="ARBA" id="ARBA00022741"/>
    </source>
</evidence>
<dbReference type="SUPFAM" id="SSF52540">
    <property type="entry name" value="P-loop containing nucleoside triphosphate hydrolases"/>
    <property type="match status" value="1"/>
</dbReference>
<dbReference type="InterPro" id="IPR017871">
    <property type="entry name" value="ABC_transporter-like_CS"/>
</dbReference>
<feature type="domain" description="ABC transporter" evidence="5">
    <location>
        <begin position="5"/>
        <end position="244"/>
    </location>
</feature>
<keyword evidence="3" id="KW-0547">Nucleotide-binding</keyword>
<dbReference type="GO" id="GO:0005524">
    <property type="term" value="F:ATP binding"/>
    <property type="evidence" value="ECO:0007669"/>
    <property type="project" value="UniProtKB-KW"/>
</dbReference>
<protein>
    <submittedName>
        <fullName evidence="6">ABC transporter ATP-binding protein</fullName>
    </submittedName>
</protein>
<dbReference type="EMBL" id="CP113524">
    <property type="protein sequence ID" value="WAJ23048.1"/>
    <property type="molecule type" value="Genomic_DNA"/>
</dbReference>
<evidence type="ECO:0000256" key="4">
    <source>
        <dbReference type="ARBA" id="ARBA00022840"/>
    </source>
</evidence>
<dbReference type="PROSITE" id="PS50893">
    <property type="entry name" value="ABC_TRANSPORTER_2"/>
    <property type="match status" value="1"/>
</dbReference>
<comment type="similarity">
    <text evidence="1">Belongs to the ABC transporter superfamily.</text>
</comment>
<dbReference type="Pfam" id="PF00005">
    <property type="entry name" value="ABC_tran"/>
    <property type="match status" value="1"/>
</dbReference>
<evidence type="ECO:0000313" key="6">
    <source>
        <dbReference type="EMBL" id="WAJ23048.1"/>
    </source>
</evidence>
<keyword evidence="4 6" id="KW-0067">ATP-binding</keyword>
<dbReference type="Proteomes" id="UP001163115">
    <property type="component" value="Chromosome"/>
</dbReference>
<name>A0ABY7A9T5_9FIRM</name>
<dbReference type="InterPro" id="IPR017911">
    <property type="entry name" value="MacB-like_ATP-bd"/>
</dbReference>
<dbReference type="PANTHER" id="PTHR42798">
    <property type="entry name" value="LIPOPROTEIN-RELEASING SYSTEM ATP-BINDING PROTEIN LOLD"/>
    <property type="match status" value="1"/>
</dbReference>
<dbReference type="RefSeq" id="WP_268114638.1">
    <property type="nucleotide sequence ID" value="NZ_CP113524.1"/>
</dbReference>
<keyword evidence="2" id="KW-0813">Transport</keyword>